<protein>
    <submittedName>
        <fullName evidence="1">Uncharacterized protein</fullName>
    </submittedName>
</protein>
<dbReference type="Proteomes" id="UP000758155">
    <property type="component" value="Unassembled WGS sequence"/>
</dbReference>
<name>A0A9P4WV08_9PLEO</name>
<accession>A0A9P4WV08</accession>
<keyword evidence="2" id="KW-1185">Reference proteome</keyword>
<evidence type="ECO:0000313" key="1">
    <source>
        <dbReference type="EMBL" id="KAF3042870.1"/>
    </source>
</evidence>
<dbReference type="AlphaFoldDB" id="A0A9P4WV08"/>
<dbReference type="EMBL" id="SWKV01000014">
    <property type="protein sequence ID" value="KAF3042870.1"/>
    <property type="molecule type" value="Genomic_DNA"/>
</dbReference>
<gene>
    <name evidence="1" type="ORF">E8E12_001461</name>
</gene>
<organism evidence="1 2">
    <name type="scientific">Didymella heteroderae</name>
    <dbReference type="NCBI Taxonomy" id="1769908"/>
    <lineage>
        <taxon>Eukaryota</taxon>
        <taxon>Fungi</taxon>
        <taxon>Dikarya</taxon>
        <taxon>Ascomycota</taxon>
        <taxon>Pezizomycotina</taxon>
        <taxon>Dothideomycetes</taxon>
        <taxon>Pleosporomycetidae</taxon>
        <taxon>Pleosporales</taxon>
        <taxon>Pleosporineae</taxon>
        <taxon>Didymellaceae</taxon>
        <taxon>Didymella</taxon>
    </lineage>
</organism>
<comment type="caution">
    <text evidence="1">The sequence shown here is derived from an EMBL/GenBank/DDBJ whole genome shotgun (WGS) entry which is preliminary data.</text>
</comment>
<sequence>MRPSVILLSGLAAASPSPLFGRRSSPIDISGAYWNTHMIAAHSYLLYHFESIIAVFNNPKFEQVDGRTCISSRRPQPIAPPTNPGLVTKQGDEGFSYSTYPNLSITQTLKVGDETLTVYGSGWPKSGIYEHQNAVTGAYPSNKTTDVIGRVNVEYYCTERSCYTPEGHERS</sequence>
<reference evidence="1" key="1">
    <citation type="submission" date="2019-04" db="EMBL/GenBank/DDBJ databases">
        <title>Sequencing of skin fungus with MAO and IRED activity.</title>
        <authorList>
            <person name="Marsaioli A.J."/>
            <person name="Bonatto J.M.C."/>
            <person name="Reis Junior O."/>
        </authorList>
    </citation>
    <scope>NUCLEOTIDE SEQUENCE</scope>
    <source>
        <strain evidence="1">28M1</strain>
    </source>
</reference>
<proteinExistence type="predicted"/>
<evidence type="ECO:0000313" key="2">
    <source>
        <dbReference type="Proteomes" id="UP000758155"/>
    </source>
</evidence>